<evidence type="ECO:0000256" key="1">
    <source>
        <dbReference type="SAM" id="MobiDB-lite"/>
    </source>
</evidence>
<proteinExistence type="predicted"/>
<comment type="caution">
    <text evidence="2">The sequence shown here is derived from an EMBL/GenBank/DDBJ whole genome shotgun (WGS) entry which is preliminary data.</text>
</comment>
<dbReference type="Proteomes" id="UP000239772">
    <property type="component" value="Unassembled WGS sequence"/>
</dbReference>
<evidence type="ECO:0000313" key="3">
    <source>
        <dbReference type="Proteomes" id="UP000239772"/>
    </source>
</evidence>
<reference evidence="3" key="1">
    <citation type="submission" date="2018-03" db="EMBL/GenBank/DDBJ databases">
        <authorList>
            <person name="Sun L."/>
            <person name="Liu H."/>
            <person name="Chen W."/>
            <person name="Huang K."/>
            <person name="Liu W."/>
            <person name="Gao X."/>
        </authorList>
    </citation>
    <scope>NUCLEOTIDE SEQUENCE [LARGE SCALE GENOMIC DNA]</scope>
    <source>
        <strain evidence="3">SH9</strain>
    </source>
</reference>
<name>A0A2T1HXX7_9HYPH</name>
<organism evidence="2 3">
    <name type="scientific">Alsobacter soli</name>
    <dbReference type="NCBI Taxonomy" id="2109933"/>
    <lineage>
        <taxon>Bacteria</taxon>
        <taxon>Pseudomonadati</taxon>
        <taxon>Pseudomonadota</taxon>
        <taxon>Alphaproteobacteria</taxon>
        <taxon>Hyphomicrobiales</taxon>
        <taxon>Alsobacteraceae</taxon>
        <taxon>Alsobacter</taxon>
    </lineage>
</organism>
<feature type="region of interest" description="Disordered" evidence="1">
    <location>
        <begin position="36"/>
        <end position="60"/>
    </location>
</feature>
<protein>
    <recommendedName>
        <fullName evidence="4">HTH HARE-type domain-containing protein</fullName>
    </recommendedName>
</protein>
<gene>
    <name evidence="2" type="ORF">SLNSH_01700</name>
</gene>
<evidence type="ECO:0000313" key="2">
    <source>
        <dbReference type="EMBL" id="PSC06553.1"/>
    </source>
</evidence>
<feature type="region of interest" description="Disordered" evidence="1">
    <location>
        <begin position="95"/>
        <end position="153"/>
    </location>
</feature>
<keyword evidence="3" id="KW-1185">Reference proteome</keyword>
<feature type="compositionally biased region" description="Basic residues" evidence="1">
    <location>
        <begin position="143"/>
        <end position="153"/>
    </location>
</feature>
<sequence>MAALIERLHAGLLNSSPEYRLLCRLQAAVADAQRNANPAGTAEQALRAEPEPAPAAAQNRSLRTTVHAILTAEAGPLPTGELLRRLMGRGITLNARNPRAALSSNLSQDSRFENVMSEGKPMWRLREPPHGPQQPSGAVVRGAQKRTRGHGRR</sequence>
<dbReference type="AlphaFoldDB" id="A0A2T1HXX7"/>
<dbReference type="EMBL" id="PVZS01000002">
    <property type="protein sequence ID" value="PSC06553.1"/>
    <property type="molecule type" value="Genomic_DNA"/>
</dbReference>
<evidence type="ECO:0008006" key="4">
    <source>
        <dbReference type="Google" id="ProtNLM"/>
    </source>
</evidence>
<accession>A0A2T1HXX7</accession>